<reference evidence="11 12" key="1">
    <citation type="submission" date="2017-03" db="EMBL/GenBank/DDBJ databases">
        <title>An alternative strategy for trypanosome survival in the mammalian bloodstream revealed through genome and transcriptome analysis of the ubiquitous bovine parasite Trypanosoma (Megatrypanum) theileri.</title>
        <authorList>
            <person name="Kelly S."/>
            <person name="Ivens A."/>
            <person name="Mott A."/>
            <person name="O'Neill E."/>
            <person name="Emms D."/>
            <person name="Macleod O."/>
            <person name="Voorheis P."/>
            <person name="Matthews J."/>
            <person name="Matthews K."/>
            <person name="Carrington M."/>
        </authorList>
    </citation>
    <scope>NUCLEOTIDE SEQUENCE [LARGE SCALE GENOMIC DNA]</scope>
    <source>
        <strain evidence="11">Edinburgh</strain>
    </source>
</reference>
<evidence type="ECO:0000256" key="3">
    <source>
        <dbReference type="ARBA" id="ARBA00022692"/>
    </source>
</evidence>
<dbReference type="InterPro" id="IPR013525">
    <property type="entry name" value="ABC2_TM"/>
</dbReference>
<dbReference type="GeneID" id="39985775"/>
<dbReference type="VEuPathDB" id="TriTrypDB:TM35_000161230"/>
<dbReference type="PROSITE" id="PS00211">
    <property type="entry name" value="ABC_TRANSPORTER_1"/>
    <property type="match status" value="2"/>
</dbReference>
<dbReference type="Gene3D" id="3.40.50.300">
    <property type="entry name" value="P-loop containing nucleotide triphosphate hydrolases"/>
    <property type="match status" value="2"/>
</dbReference>
<evidence type="ECO:0000256" key="5">
    <source>
        <dbReference type="ARBA" id="ARBA00022741"/>
    </source>
</evidence>
<dbReference type="InterPro" id="IPR026082">
    <property type="entry name" value="ABCA"/>
</dbReference>
<keyword evidence="12" id="KW-1185">Reference proteome</keyword>
<evidence type="ECO:0000256" key="4">
    <source>
        <dbReference type="ARBA" id="ARBA00022737"/>
    </source>
</evidence>
<dbReference type="PANTHER" id="PTHR19229:SF262">
    <property type="entry name" value="TRANSPORTER, PUTATIVE-RELATED"/>
    <property type="match status" value="1"/>
</dbReference>
<dbReference type="FunFam" id="3.40.50.300:FF:001592">
    <property type="entry name" value="ATP-binding cassette protein subfamily A, member 6"/>
    <property type="match status" value="1"/>
</dbReference>
<proteinExistence type="predicted"/>
<dbReference type="InterPro" id="IPR003593">
    <property type="entry name" value="AAA+_ATPase"/>
</dbReference>
<dbReference type="EMBL" id="NBCO01000016">
    <property type="protein sequence ID" value="ORC88485.1"/>
    <property type="molecule type" value="Genomic_DNA"/>
</dbReference>
<feature type="transmembrane region" description="Helical" evidence="9">
    <location>
        <begin position="1065"/>
        <end position="1082"/>
    </location>
</feature>
<evidence type="ECO:0000313" key="11">
    <source>
        <dbReference type="EMBL" id="ORC88485.1"/>
    </source>
</evidence>
<sequence length="1703" mass="190049">MPRSDFHTYDLQEVTFVDQFLAVFWRLGLQGLRNKFYLLLEIFVPLLFIVITVILWAVWGTEHFDFQNYVDYDNLPMAIDGSVYKNYVCSKDAGGIPGIATCLDLSMYDCEGDESSLPYKGLCVHKVAGGAKGLVGFFLNSLIGRIVPIPTLDGLIMYQWLARKSNNRSVMSSGLIPNTRASAILCSGTLYFVGDAAIVNGIVSHLRSNSLYFHTVEGGVFGTLAEAEALVRGNTLNWGIVHISRFDATHLDARIYLNYSALPKLEEIPADTYPGGFQFDKAELYIASGYLTLQSLISEYHINYFYPTAKVKTTMYVAAQAFVEYRRIPLLIYAHAILPLIIALAFLYSVTYRTKVILLEKEMRVREAMLIMGMRDSVLYASWFVRPIAVDFVVCTLATILLKCTYMTQSDAFVIFMVFIVFTLTTIPFSGLLSTFFSKARLASLLAPMVYFIFTVPNLLVPKSGNAAVIVFALFSPSAFVTLLKHLMLGEVSRGFGANDISSDAYQPTMALMILMLIVDFFLYTLLMLYFDAVFPKDWGTPKHPFFFIIDPIRWLLGRGKEHGEGGPDGCAEDGVFEDSDNEQENAVQLCGLRKVFKRGGKKFVAVDNLYWNIKTSEISVLLGHNGAGKSTTINMMTGMVKADGGDCYVYGLSVRHQLSKVRQQLGFCPQHNILWPELTCREHLEFFGRIKGLKGARLEKAVQRMLSETDLYEKMNCRSSALSGGQKRKLSVGIAFVGESPLVFLDEPTSGMDVGARRHTWELLKRMAASHTILLTTHYMDEADLLGDRIGIMNEGRLQCSGSSMFLKSRLGLGYSMAISVRPDADVEEIDAVVYNCINGAELLGNTGCELTYRLPQQEAPNVPVLLDLIEEKHDLGVLGYSLSATTLEEVFLRVSQPPTEMPLSNNDFSFLWNCGRSSSLFSSQFLVMMMKRVCIALRDRRMQCFQLVCPVVCTLVAMLFGLVKANHVDLLELSFGMYPGETLIDTAQCNQFWGNDPSLPHVIINETHLKNAKYLGDYGADTWFGHGLPRYASISCIDRDLYQKTGTTNPVIMLYNTSVNHQVGISMAAFYQLLFEYIAGRSANVSWYVGTMPSSVEASDALEIILIGAIIMIPFTFLPSNPVAWIVKERECGALHLQKVVGLRFYTYWLTNFLFDVLAYIVSVICIILLFVIFQRKEYIGSDTVGPLLTLFLVYGLTSTVAGYAISFLFSEHSTAQTVVMAVGFVTEFLLVMVVYILSLIERTATTSDNLRWPFRLIPTYCIGEGIINLGTFGNKKASGTVNSAFALTVTGYPILFLGIEFPVFVLLVLLIDHPGRRLWWGRLWYHRHAELDDGDFSQGDSDVEDERDAVYNAAQHSIDDGVVTVLNLQKKYGNSKLVVRGITFSIMPGEVFAFLGTNGAGKTTTISILCQQLLPTGGTASVCGYDVVDAGAKTLECIGYCPQFDGTLDYLTVEEHLRLYCGLRCVMENERSNVIESLLLMCDIARYRRTLAHELSGGNRRKLSVAIALVGGPRVVFLDEPSAGMDPVARRGLWTMIKRIADNCSVVLTTHHLEEVEALGDVVAIMVDGKLRCIGDKTHLKNKYGSGFEVTVRLGRDDEPAVAAVEAFFYESFPGTRLEERRSNRMTFALPRTTKLSLAFELLEKHHLGLGLTDYHVSQTSIEQVFLRISEEAERAREEEDVRLEAERAQRGKRRCSCFC</sequence>
<dbReference type="CDD" id="cd03263">
    <property type="entry name" value="ABC_subfamily_A"/>
    <property type="match status" value="2"/>
</dbReference>
<evidence type="ECO:0000256" key="8">
    <source>
        <dbReference type="ARBA" id="ARBA00023136"/>
    </source>
</evidence>
<keyword evidence="5" id="KW-0547">Nucleotide-binding</keyword>
<feature type="transmembrane region" description="Helical" evidence="9">
    <location>
        <begin position="509"/>
        <end position="531"/>
    </location>
</feature>
<keyword evidence="3 9" id="KW-0812">Transmembrane</keyword>
<dbReference type="SMART" id="SM00382">
    <property type="entry name" value="AAA"/>
    <property type="match status" value="2"/>
</dbReference>
<keyword evidence="7 9" id="KW-1133">Transmembrane helix</keyword>
<dbReference type="InterPro" id="IPR056264">
    <property type="entry name" value="R2_ABCA1-4-like"/>
</dbReference>
<dbReference type="RefSeq" id="XP_028882551.1">
    <property type="nucleotide sequence ID" value="XM_029025995.1"/>
</dbReference>
<feature type="transmembrane region" description="Helical" evidence="9">
    <location>
        <begin position="442"/>
        <end position="461"/>
    </location>
</feature>
<dbReference type="Pfam" id="PF00005">
    <property type="entry name" value="ABC_tran"/>
    <property type="match status" value="2"/>
</dbReference>
<evidence type="ECO:0000256" key="9">
    <source>
        <dbReference type="SAM" id="Phobius"/>
    </source>
</evidence>
<evidence type="ECO:0000256" key="1">
    <source>
        <dbReference type="ARBA" id="ARBA00004141"/>
    </source>
</evidence>
<feature type="transmembrane region" description="Helical" evidence="9">
    <location>
        <begin position="1188"/>
        <end position="1212"/>
    </location>
</feature>
<keyword evidence="8 9" id="KW-0472">Membrane</keyword>
<feature type="transmembrane region" description="Helical" evidence="9">
    <location>
        <begin position="1218"/>
        <end position="1243"/>
    </location>
</feature>
<keyword evidence="4" id="KW-0677">Repeat</keyword>
<dbReference type="FunFam" id="3.40.50.300:FF:000298">
    <property type="entry name" value="ATP-binding cassette sub-family A member 12"/>
    <property type="match status" value="1"/>
</dbReference>
<comment type="subcellular location">
    <subcellularLocation>
        <location evidence="1">Membrane</location>
        <topology evidence="1">Multi-pass membrane protein</topology>
    </subcellularLocation>
</comment>
<dbReference type="GO" id="GO:0005319">
    <property type="term" value="F:lipid transporter activity"/>
    <property type="evidence" value="ECO:0007669"/>
    <property type="project" value="TreeGrafter"/>
</dbReference>
<dbReference type="GO" id="GO:0140359">
    <property type="term" value="F:ABC-type transporter activity"/>
    <property type="evidence" value="ECO:0007669"/>
    <property type="project" value="InterPro"/>
</dbReference>
<dbReference type="GO" id="GO:0016020">
    <property type="term" value="C:membrane"/>
    <property type="evidence" value="ECO:0007669"/>
    <property type="project" value="UniProtKB-SubCell"/>
</dbReference>
<dbReference type="Pfam" id="PF12698">
    <property type="entry name" value="ABC2_membrane_3"/>
    <property type="match status" value="2"/>
</dbReference>
<feature type="transmembrane region" description="Helical" evidence="9">
    <location>
        <begin position="1255"/>
        <end position="1275"/>
    </location>
</feature>
<dbReference type="Proteomes" id="UP000192257">
    <property type="component" value="Unassembled WGS sequence"/>
</dbReference>
<feature type="transmembrane region" description="Helical" evidence="9">
    <location>
        <begin position="1295"/>
        <end position="1314"/>
    </location>
</feature>
<dbReference type="PANTHER" id="PTHR19229">
    <property type="entry name" value="ATP-BINDING CASSETTE TRANSPORTER SUBFAMILY A ABCA"/>
    <property type="match status" value="1"/>
</dbReference>
<feature type="transmembrane region" description="Helical" evidence="9">
    <location>
        <begin position="946"/>
        <end position="965"/>
    </location>
</feature>
<name>A0A1X0NUW1_9TRYP</name>
<accession>A0A1X0NUW1</accession>
<feature type="transmembrane region" description="Helical" evidence="9">
    <location>
        <begin position="380"/>
        <end position="402"/>
    </location>
</feature>
<feature type="transmembrane region" description="Helical" evidence="9">
    <location>
        <begin position="1103"/>
        <end position="1120"/>
    </location>
</feature>
<evidence type="ECO:0000256" key="7">
    <source>
        <dbReference type="ARBA" id="ARBA00022989"/>
    </source>
</evidence>
<dbReference type="PROSITE" id="PS50893">
    <property type="entry name" value="ABC_TRANSPORTER_2"/>
    <property type="match status" value="2"/>
</dbReference>
<dbReference type="InterPro" id="IPR003439">
    <property type="entry name" value="ABC_transporter-like_ATP-bd"/>
</dbReference>
<dbReference type="InterPro" id="IPR017871">
    <property type="entry name" value="ABC_transporter-like_CS"/>
</dbReference>
<evidence type="ECO:0000256" key="2">
    <source>
        <dbReference type="ARBA" id="ARBA00022448"/>
    </source>
</evidence>
<feature type="domain" description="ABC transporter" evidence="10">
    <location>
        <begin position="588"/>
        <end position="821"/>
    </location>
</feature>
<feature type="transmembrane region" description="Helical" evidence="9">
    <location>
        <begin position="330"/>
        <end position="350"/>
    </location>
</feature>
<dbReference type="GO" id="GO:0016887">
    <property type="term" value="F:ATP hydrolysis activity"/>
    <property type="evidence" value="ECO:0007669"/>
    <property type="project" value="InterPro"/>
</dbReference>
<feature type="transmembrane region" description="Helical" evidence="9">
    <location>
        <begin position="468"/>
        <end position="489"/>
    </location>
</feature>
<feature type="transmembrane region" description="Helical" evidence="9">
    <location>
        <begin position="1155"/>
        <end position="1176"/>
    </location>
</feature>
<feature type="transmembrane region" description="Helical" evidence="9">
    <location>
        <begin position="414"/>
        <end position="436"/>
    </location>
</feature>
<feature type="transmembrane region" description="Helical" evidence="9">
    <location>
        <begin position="36"/>
        <end position="59"/>
    </location>
</feature>
<evidence type="ECO:0000313" key="12">
    <source>
        <dbReference type="Proteomes" id="UP000192257"/>
    </source>
</evidence>
<evidence type="ECO:0000256" key="6">
    <source>
        <dbReference type="ARBA" id="ARBA00022840"/>
    </source>
</evidence>
<keyword evidence="2" id="KW-0813">Transport</keyword>
<protein>
    <submittedName>
        <fullName evidence="11">ATP-binding cassette transporter ABCA1</fullName>
    </submittedName>
</protein>
<evidence type="ECO:0000259" key="10">
    <source>
        <dbReference type="PROSITE" id="PS50893"/>
    </source>
</evidence>
<keyword evidence="6 11" id="KW-0067">ATP-binding</keyword>
<gene>
    <name evidence="11" type="ORF">TM35_000161230</name>
</gene>
<dbReference type="GO" id="GO:0005524">
    <property type="term" value="F:ATP binding"/>
    <property type="evidence" value="ECO:0007669"/>
    <property type="project" value="UniProtKB-KW"/>
</dbReference>
<dbReference type="OrthoDB" id="6512918at2759"/>
<dbReference type="Pfam" id="PF23321">
    <property type="entry name" value="R1_ABCA1"/>
    <property type="match status" value="1"/>
</dbReference>
<comment type="caution">
    <text evidence="11">The sequence shown here is derived from an EMBL/GenBank/DDBJ whole genome shotgun (WGS) entry which is preliminary data.</text>
</comment>
<organism evidence="11 12">
    <name type="scientific">Trypanosoma theileri</name>
    <dbReference type="NCBI Taxonomy" id="67003"/>
    <lineage>
        <taxon>Eukaryota</taxon>
        <taxon>Discoba</taxon>
        <taxon>Euglenozoa</taxon>
        <taxon>Kinetoplastea</taxon>
        <taxon>Metakinetoplastina</taxon>
        <taxon>Trypanosomatida</taxon>
        <taxon>Trypanosomatidae</taxon>
        <taxon>Trypanosoma</taxon>
    </lineage>
</organism>
<feature type="domain" description="ABC transporter" evidence="10">
    <location>
        <begin position="1366"/>
        <end position="1596"/>
    </location>
</feature>
<dbReference type="SUPFAM" id="SSF52540">
    <property type="entry name" value="P-loop containing nucleoside triphosphate hydrolases"/>
    <property type="match status" value="2"/>
</dbReference>
<dbReference type="InterPro" id="IPR027417">
    <property type="entry name" value="P-loop_NTPase"/>
</dbReference>